<name>A0A811BUT8_9ENTR</name>
<reference evidence="2" key="1">
    <citation type="submission" date="2021-03" db="EMBL/GenBank/DDBJ databases">
        <title>Detection of Klebsiella quasipneumoniae subsp. similipneumoniae co-producing GES-24 and VEB-1 from hospital sewage.</title>
        <authorList>
            <person name="Hayashi W."/>
            <person name="Soga E."/>
            <person name="Iimura M."/>
            <person name="Yoshida S."/>
            <person name="Izumi K."/>
            <person name="Nagano Y."/>
            <person name="Nagano N."/>
        </authorList>
    </citation>
    <scope>NUCLEOTIDE SEQUENCE</scope>
    <source>
        <strain evidence="2">MS2H7</strain>
        <plasmid evidence="2">pmS2H7-GES24</plasmid>
    </source>
</reference>
<dbReference type="AlphaFoldDB" id="A0A811BUT8"/>
<evidence type="ECO:0000256" key="1">
    <source>
        <dbReference type="SAM" id="Phobius"/>
    </source>
</evidence>
<feature type="transmembrane region" description="Helical" evidence="1">
    <location>
        <begin position="120"/>
        <end position="141"/>
    </location>
</feature>
<protein>
    <submittedName>
        <fullName evidence="2">Uncharacterized protein</fullName>
    </submittedName>
</protein>
<feature type="transmembrane region" description="Helical" evidence="1">
    <location>
        <begin position="6"/>
        <end position="31"/>
    </location>
</feature>
<organism evidence="2">
    <name type="scientific">Klebsiella quasipneumoniae subsp. similipneumoniae</name>
    <dbReference type="NCBI Taxonomy" id="1463164"/>
    <lineage>
        <taxon>Bacteria</taxon>
        <taxon>Pseudomonadati</taxon>
        <taxon>Pseudomonadota</taxon>
        <taxon>Gammaproteobacteria</taxon>
        <taxon>Enterobacterales</taxon>
        <taxon>Enterobacteriaceae</taxon>
        <taxon>Klebsiella/Raoultella group</taxon>
        <taxon>Klebsiella</taxon>
        <taxon>Klebsiella pneumoniae complex</taxon>
    </lineage>
</organism>
<dbReference type="EMBL" id="LC621169">
    <property type="protein sequence ID" value="BCU04564.1"/>
    <property type="molecule type" value="Genomic_DNA"/>
</dbReference>
<accession>A0A811BUT8</accession>
<keyword evidence="2" id="KW-0614">Plasmid</keyword>
<evidence type="ECO:0000313" key="2">
    <source>
        <dbReference type="EMBL" id="BCU04564.1"/>
    </source>
</evidence>
<keyword evidence="1" id="KW-1133">Transmembrane helix</keyword>
<dbReference type="Pfam" id="PF11139">
    <property type="entry name" value="SfLAP"/>
    <property type="match status" value="1"/>
</dbReference>
<keyword evidence="1" id="KW-0812">Transmembrane</keyword>
<feature type="transmembrane region" description="Helical" evidence="1">
    <location>
        <begin position="153"/>
        <end position="180"/>
    </location>
</feature>
<feature type="transmembrane region" description="Helical" evidence="1">
    <location>
        <begin position="38"/>
        <end position="60"/>
    </location>
</feature>
<feature type="transmembrane region" description="Helical" evidence="1">
    <location>
        <begin position="80"/>
        <end position="100"/>
    </location>
</feature>
<proteinExistence type="predicted"/>
<dbReference type="RefSeq" id="WP_214456243.1">
    <property type="nucleotide sequence ID" value="NZ_JAFFTI010000004.1"/>
</dbReference>
<feature type="transmembrane region" description="Helical" evidence="1">
    <location>
        <begin position="201"/>
        <end position="222"/>
    </location>
</feature>
<keyword evidence="1" id="KW-0472">Membrane</keyword>
<sequence>MKELISFVIVMGLIDSLNPFSVGLQIALLPLTKKSHHTLYFVLGTFVTYFIGGILIYYGFVSIFKSFWSDLNIDFTKTPYTIIELALGLGLLSYAIFVSFIKKQNKDIDKKEFSVKPFSLFLLGATGTLFDLPTAIPYIAVLGKMGTMELKPTLTIILLAFYCVIYLLPMLAIFIIHHTLREKSEELINKIKKSFDKISNVLAKIFSFGFAVFLIIDSILSITGNTINY</sequence>
<dbReference type="InterPro" id="IPR021315">
    <property type="entry name" value="Gap/Sap"/>
</dbReference>
<geneLocation type="plasmid" evidence="2">
    <name>pmS2H7-GES24</name>
</geneLocation>